<feature type="compositionally biased region" description="Basic and acidic residues" evidence="1">
    <location>
        <begin position="743"/>
        <end position="761"/>
    </location>
</feature>
<protein>
    <submittedName>
        <fullName evidence="2">Uncharacterized protein</fullName>
    </submittedName>
</protein>
<feature type="region of interest" description="Disordered" evidence="1">
    <location>
        <begin position="992"/>
        <end position="1012"/>
    </location>
</feature>
<feature type="compositionally biased region" description="Polar residues" evidence="1">
    <location>
        <begin position="558"/>
        <end position="570"/>
    </location>
</feature>
<keyword evidence="4" id="KW-1185">Reference proteome</keyword>
<comment type="caution">
    <text evidence="2">The sequence shown here is derived from an EMBL/GenBank/DDBJ whole genome shotgun (WGS) entry which is preliminary data.</text>
</comment>
<dbReference type="EMBL" id="BNCQ01000054">
    <property type="protein sequence ID" value="GIM14083.1"/>
    <property type="molecule type" value="Genomic_DNA"/>
</dbReference>
<gene>
    <name evidence="2" type="ORF">Vretifemale_18631</name>
    <name evidence="3" type="ORF">Vretimale_17113</name>
</gene>
<feature type="region of interest" description="Disordered" evidence="1">
    <location>
        <begin position="1143"/>
        <end position="1172"/>
    </location>
</feature>
<dbReference type="Proteomes" id="UP000722791">
    <property type="component" value="Unassembled WGS sequence"/>
</dbReference>
<dbReference type="OrthoDB" id="545265at2759"/>
<organism evidence="2 4">
    <name type="scientific">Volvox reticuliferus</name>
    <dbReference type="NCBI Taxonomy" id="1737510"/>
    <lineage>
        <taxon>Eukaryota</taxon>
        <taxon>Viridiplantae</taxon>
        <taxon>Chlorophyta</taxon>
        <taxon>core chlorophytes</taxon>
        <taxon>Chlorophyceae</taxon>
        <taxon>CS clade</taxon>
        <taxon>Chlamydomonadales</taxon>
        <taxon>Volvocaceae</taxon>
        <taxon>Volvox</taxon>
    </lineage>
</organism>
<sequence>MQLSQAVRPLLARPHPGLVEPPGTISVLTTISNRPSRRLFLSRPRFCTTPRWFKCATSRSETHRPTSPSVPCTTDPGLTPSSLPYASDPAIVPASVVGASPAEAVVRTRVSGAVMFPSVTTRHGRVRSYPAPTSTFRDGGASTSTAAVPGSVRIVRCYSWRSCASLPGRTRLRIVSHWRPNSGGGATAAADGSDADAVPGRGTNDGLKSCTDRGCDSTGTSDSGSSAAPLSPERILLASEAYVEAWWRGVARGAAAAEEELKQLVVTVSAGGGGEGGGSGRGDGGEGAAAAAAAAAVGGPGVAGAAGSGAVDVGDAAAQQQQQQSLAKGPHRHYHTPQQQYQQHHLRKEQRLHRLQQHPHLHDDNYQQHVEEQHQQEEQGHHQREVLALMPDGVLHKQPLRGYDALVGQLAAQHAEYHRVQYRPITSAASPTSSCGYVLGEYRMQDVGGLAGHPATFRVSRGYCLFKLRLDPASGRISRGWVRRQLTQEERDERVWDPVHVYPAAFPLERLHLTRDGKPDPQVMEEAACAWVAAQAKPSQRSPLPSIGIEMNITMSSGSSEWRASGTTANDRSRLALLPQEQSGYAGARSAQDGEGNRKRGAGAAAAKAGEEVATEDAYAHAAGSGSGLAVKSDVDPGAADKTPQVVSPGAGTGVGELAAESTVGAAAGESEGGYCGGGGAAVSRGLQSLNTGGFITSTSPEGAIWNGGEVESNRPGSSTGGGKADSDAATAPADVITGDAAESPREIMSRTREGPDKRTMEAASADALSNVSAPSTASAAAAAATAAAPHSRTTAIATAAQARLVDQVLAPDCRLLDAYGIWPDPDDDGPYGYGGRRQHAVVGAQEVLHRIQAQQRRCSQVEPLLYDVAVSQYHNIAFVHWINIVTPAPEPPSTKPSPQLQKPISALGAKAATASGTAVTRGSQEDTGARRVAVAASSAAVAAATAATAAAEAATAAVDVAFAATAAADVATTAASTASIAATFAAFGASSGDEERRQATEPKQPTQQPASAINLTQPSEVLKQQADLAQQQQGHPAGAEPVLASGSGKMVLVDGNGGGRQLGLQDLRIPMPSMPNIPQITQIPMQIQNLEEALSAAAQRVAGAAGTAAAAASAAAAAATAVIMAEAGSAASDPDAAAAAAAKAALAAQQRKREPAPLPPPPPPPPAPVPYQQECMAALLFTDEGTVSDVWLFRGPFHYERRLIRP</sequence>
<feature type="region of interest" description="Disordered" evidence="1">
    <location>
        <begin position="701"/>
        <end position="770"/>
    </location>
</feature>
<feature type="region of interest" description="Disordered" evidence="1">
    <location>
        <begin position="180"/>
        <end position="230"/>
    </location>
</feature>
<feature type="compositionally biased region" description="Polar residues" evidence="1">
    <location>
        <begin position="1002"/>
        <end position="1012"/>
    </location>
</feature>
<dbReference type="AlphaFoldDB" id="A0A8J4CZX1"/>
<feature type="compositionally biased region" description="Low complexity" evidence="1">
    <location>
        <begin position="216"/>
        <end position="226"/>
    </location>
</feature>
<evidence type="ECO:0000256" key="1">
    <source>
        <dbReference type="SAM" id="MobiDB-lite"/>
    </source>
</evidence>
<feature type="region of interest" description="Disordered" evidence="1">
    <location>
        <begin position="558"/>
        <end position="608"/>
    </location>
</feature>
<evidence type="ECO:0000313" key="3">
    <source>
        <dbReference type="EMBL" id="GIM14083.1"/>
    </source>
</evidence>
<evidence type="ECO:0000313" key="2">
    <source>
        <dbReference type="EMBL" id="GIL90929.1"/>
    </source>
</evidence>
<dbReference type="EMBL" id="BNCP01000061">
    <property type="protein sequence ID" value="GIL90929.1"/>
    <property type="molecule type" value="Genomic_DNA"/>
</dbReference>
<feature type="region of interest" description="Disordered" evidence="1">
    <location>
        <begin position="124"/>
        <end position="144"/>
    </location>
</feature>
<reference evidence="2" key="1">
    <citation type="journal article" date="2021" name="Proc. Natl. Acad. Sci. U.S.A.">
        <title>Three genomes in the algal genus Volvox reveal the fate of a haploid sex-determining region after a transition to homothallism.</title>
        <authorList>
            <person name="Yamamoto K."/>
            <person name="Hamaji T."/>
            <person name="Kawai-Toyooka H."/>
            <person name="Matsuzaki R."/>
            <person name="Takahashi F."/>
            <person name="Nishimura Y."/>
            <person name="Kawachi M."/>
            <person name="Noguchi H."/>
            <person name="Minakuchi Y."/>
            <person name="Umen J.G."/>
            <person name="Toyoda A."/>
            <person name="Nozaki H."/>
        </authorList>
    </citation>
    <scope>NUCLEOTIDE SEQUENCE</scope>
    <source>
        <strain evidence="3">NIES-3785</strain>
        <strain evidence="2">NIES-3786</strain>
    </source>
</reference>
<accession>A0A8J4CZX1</accession>
<evidence type="ECO:0000313" key="4">
    <source>
        <dbReference type="Proteomes" id="UP000747110"/>
    </source>
</evidence>
<dbReference type="Proteomes" id="UP000747110">
    <property type="component" value="Unassembled WGS sequence"/>
</dbReference>
<proteinExistence type="predicted"/>
<feature type="compositionally biased region" description="Low complexity" evidence="1">
    <location>
        <begin position="187"/>
        <end position="197"/>
    </location>
</feature>
<name>A0A8J4CZX1_9CHLO</name>
<feature type="region of interest" description="Disordered" evidence="1">
    <location>
        <begin position="314"/>
        <end position="348"/>
    </location>
</feature>
<feature type="compositionally biased region" description="Polar residues" evidence="1">
    <location>
        <begin position="131"/>
        <end position="144"/>
    </location>
</feature>
<feature type="compositionally biased region" description="Pro residues" evidence="1">
    <location>
        <begin position="1157"/>
        <end position="1170"/>
    </location>
</feature>